<dbReference type="RefSeq" id="WP_139716342.1">
    <property type="nucleotide sequence ID" value="NZ_CP040871.1"/>
</dbReference>
<dbReference type="AlphaFoldDB" id="A0A5B7ZQ39"/>
<dbReference type="Proteomes" id="UP000308149">
    <property type="component" value="Chromosome"/>
</dbReference>
<evidence type="ECO:0008006" key="3">
    <source>
        <dbReference type="Google" id="ProtNLM"/>
    </source>
</evidence>
<dbReference type="Pfam" id="PF09694">
    <property type="entry name" value="Gcw_chp"/>
    <property type="match status" value="1"/>
</dbReference>
<evidence type="ECO:0000313" key="2">
    <source>
        <dbReference type="Proteomes" id="UP000308149"/>
    </source>
</evidence>
<dbReference type="OrthoDB" id="9793561at2"/>
<proteinExistence type="predicted"/>
<dbReference type="EMBL" id="CP040871">
    <property type="protein sequence ID" value="QDA57291.1"/>
    <property type="molecule type" value="Genomic_DNA"/>
</dbReference>
<dbReference type="InterPro" id="IPR010239">
    <property type="entry name" value="CHP02001"/>
</dbReference>
<reference evidence="1 2" key="1">
    <citation type="submission" date="2019-06" db="EMBL/GenBank/DDBJ databases">
        <title>Thermomonas aquatica sp. nov., isolated from an industrial wastewater treatment plant.</title>
        <authorList>
            <person name="Jeon J.H."/>
            <person name="Park D.-S."/>
        </authorList>
    </citation>
    <scope>NUCLEOTIDE SEQUENCE [LARGE SCALE GENOMIC DNA]</scope>
    <source>
        <strain evidence="1 2">SY21</strain>
    </source>
</reference>
<dbReference type="NCBIfam" id="TIGR02001">
    <property type="entry name" value="gcw_chp"/>
    <property type="match status" value="1"/>
</dbReference>
<gene>
    <name evidence="1" type="ORF">FHQ07_08185</name>
</gene>
<sequence length="266" mass="27974">MSSHTVATPFHASTTTRTHARIRIAVALLALFGIADAQAGTSGNVSLTSDYVFRGVSQSNQQPALQGGVEYAAESGAYIGTWGSSISWLSDLSTSAAPISSSLELDVYGGYRGKFSEAVSYDVGALYYWYPGDFPSGFNSADTLEVYAGITVAASDKLSLGAKYSYAATDLFGYVDSDGSGYLDLSANLTVGKGVTINTHAGKQWIEGNDAFEYTDWKLGATKAFDNGFSVGLAYTGTNADDALYTNPFGNKVADDTVALTITKAF</sequence>
<dbReference type="KEGG" id="thes:FHQ07_08185"/>
<organism evidence="1 2">
    <name type="scientific">Thermomonas aquatica</name>
    <dbReference type="NCBI Taxonomy" id="2202149"/>
    <lineage>
        <taxon>Bacteria</taxon>
        <taxon>Pseudomonadati</taxon>
        <taxon>Pseudomonadota</taxon>
        <taxon>Gammaproteobacteria</taxon>
        <taxon>Lysobacterales</taxon>
        <taxon>Lysobacteraceae</taxon>
        <taxon>Thermomonas</taxon>
    </lineage>
</organism>
<name>A0A5B7ZQ39_9GAMM</name>
<evidence type="ECO:0000313" key="1">
    <source>
        <dbReference type="EMBL" id="QDA57291.1"/>
    </source>
</evidence>
<protein>
    <recommendedName>
        <fullName evidence="3">Porin</fullName>
    </recommendedName>
</protein>
<keyword evidence="2" id="KW-1185">Reference proteome</keyword>
<accession>A0A5B7ZQ39</accession>